<proteinExistence type="predicted"/>
<dbReference type="InterPro" id="IPR058923">
    <property type="entry name" value="RCC1-like_dom"/>
</dbReference>
<dbReference type="Proteomes" id="UP000030745">
    <property type="component" value="Unassembled WGS sequence"/>
</dbReference>
<accession>A0A067D4U9</accession>
<sequence>MDITLLGSAKYVEDRYKDLKRKRPDDKEQAPASEAALVGGISAAKRYEALLSPSPSPSVVAALDQGALVSTLDDLEHMWPMTQLEKKQTVLYLLLDQLANADAKDVPTKRSPAALPLPEDETDACESLPLSTQMAVKLFFKLLQSVRSRSTASGNFAPLGRLIEQVPAMLLDMPPLALAPEPGTRSPTVFEEMFGTIVVALPQLADVGPSISALVGLSIKRGRLEHLLLVLKRLLGMDPTVSLPSTVGVFLRELVTAVAQPTEATAETATSTGMLMSFGKGDHGKLGHGSCTHTGCADGRCTENKTTPMVVEATRDITFRKIDSLSTHSVAITINGELMSWGNGDKYRLGHGDAAKEYAPRLVDAFRDKPRVQDVACGLGHTVVLLVNGDVYAWGNGGNGRLGLGDTSDQMQPCKVALPDELVEKESDAWLVSAVFCGASHSLAVTKHGHLFAWGKNNQGQCGVGHTNDELRPAHVSYFDEADMRVSTVAGGWEHTLMCTTDGKAFACGCGYKDSRRAGLPPVLGLGINDTDRRTKPTQIPNLDQCVAVACGWDHSLAITKDGSVFTWGSGSNGKLGHGDEENRDVPTPVLGLSGKVVRDVRAGCEHTTAITASGEMYTWGHSDSGRLGHGDNVTRKTPCYVEAFAWQGVRPVAIAVGDKYNLVLVQPVGDDIESSNQVVDADATPAPVAADNDADTMATTAWTVGAVQTTMLEQLHRLAHAYVPRENAALVEKLRQVHTHPTPLPPSLAYAVDVSASTFELLLDILLLDANLLRFLSCAHVTLPSPLLTKLHTALQTLATTMDGEIAVAAATALKIGFSCFYASPAAQHALFWDLLLVPEASHSVLLDALVDPLCQDHVVLGLMGRLFGQLGSHTCAIDAGGADASTPTVADFLTLLLRLITSCVETRPETSTWPLQQRVLSVLQTHLFACWHAPRVYCIDCVGAVLRPYLESLFSCCLGLLKTVHRGLLKDSDLSTLQPSFFHALAPLAIECCCVSRVRSSEAFCLRLLPTLLPMLKLLDEIAYKATQDHRSSNQSPSMDLTWISEVRLAACARTLMTNDRV</sequence>
<protein>
    <recommendedName>
        <fullName evidence="3">RCC1-like domain-containing protein</fullName>
    </recommendedName>
</protein>
<keyword evidence="5" id="KW-1185">Reference proteome</keyword>
<dbReference type="PRINTS" id="PR00633">
    <property type="entry name" value="RCCNDNSATION"/>
</dbReference>
<dbReference type="KEGG" id="spar:SPRG_01316"/>
<feature type="repeat" description="RCC1" evidence="2">
    <location>
        <begin position="563"/>
        <end position="614"/>
    </location>
</feature>
<dbReference type="SUPFAM" id="SSF50985">
    <property type="entry name" value="RCC1/BLIP-II"/>
    <property type="match status" value="2"/>
</dbReference>
<evidence type="ECO:0000313" key="4">
    <source>
        <dbReference type="EMBL" id="KDO34042.1"/>
    </source>
</evidence>
<dbReference type="InterPro" id="IPR000408">
    <property type="entry name" value="Reg_chr_condens"/>
</dbReference>
<organism evidence="4 5">
    <name type="scientific">Saprolegnia parasitica (strain CBS 223.65)</name>
    <dbReference type="NCBI Taxonomy" id="695850"/>
    <lineage>
        <taxon>Eukaryota</taxon>
        <taxon>Sar</taxon>
        <taxon>Stramenopiles</taxon>
        <taxon>Oomycota</taxon>
        <taxon>Saprolegniomycetes</taxon>
        <taxon>Saprolegniales</taxon>
        <taxon>Saprolegniaceae</taxon>
        <taxon>Saprolegnia</taxon>
    </lineage>
</organism>
<dbReference type="Pfam" id="PF00415">
    <property type="entry name" value="RCC1"/>
    <property type="match status" value="1"/>
</dbReference>
<feature type="repeat" description="RCC1" evidence="2">
    <location>
        <begin position="503"/>
        <end position="562"/>
    </location>
</feature>
<dbReference type="VEuPathDB" id="FungiDB:SPRG_01316"/>
<dbReference type="PANTHER" id="PTHR22870">
    <property type="entry name" value="REGULATOR OF CHROMOSOME CONDENSATION"/>
    <property type="match status" value="1"/>
</dbReference>
<dbReference type="Gene3D" id="2.130.10.30">
    <property type="entry name" value="Regulator of chromosome condensation 1/beta-lactamase-inhibitor protein II"/>
    <property type="match status" value="2"/>
</dbReference>
<dbReference type="RefSeq" id="XP_012194927.1">
    <property type="nucleotide sequence ID" value="XM_012339537.1"/>
</dbReference>
<feature type="repeat" description="RCC1" evidence="2">
    <location>
        <begin position="336"/>
        <end position="388"/>
    </location>
</feature>
<name>A0A067D4U9_SAPPC</name>
<dbReference type="EMBL" id="KK583191">
    <property type="protein sequence ID" value="KDO34042.1"/>
    <property type="molecule type" value="Genomic_DNA"/>
</dbReference>
<dbReference type="PROSITE" id="PS00626">
    <property type="entry name" value="RCC1_2"/>
    <property type="match status" value="2"/>
</dbReference>
<feature type="repeat" description="RCC1" evidence="2">
    <location>
        <begin position="273"/>
        <end position="335"/>
    </location>
</feature>
<dbReference type="InterPro" id="IPR009091">
    <property type="entry name" value="RCC1/BLIP-II"/>
</dbReference>
<dbReference type="AlphaFoldDB" id="A0A067D4U9"/>
<reference evidence="4 5" key="1">
    <citation type="journal article" date="2013" name="PLoS Genet.">
        <title>Distinctive expansion of potential virulence genes in the genome of the oomycete fish pathogen Saprolegnia parasitica.</title>
        <authorList>
            <person name="Jiang R.H."/>
            <person name="de Bruijn I."/>
            <person name="Haas B.J."/>
            <person name="Belmonte R."/>
            <person name="Lobach L."/>
            <person name="Christie J."/>
            <person name="van den Ackerveken G."/>
            <person name="Bottin A."/>
            <person name="Bulone V."/>
            <person name="Diaz-Moreno S.M."/>
            <person name="Dumas B."/>
            <person name="Fan L."/>
            <person name="Gaulin E."/>
            <person name="Govers F."/>
            <person name="Grenville-Briggs L.J."/>
            <person name="Horner N.R."/>
            <person name="Levin J.Z."/>
            <person name="Mammella M."/>
            <person name="Meijer H.J."/>
            <person name="Morris P."/>
            <person name="Nusbaum C."/>
            <person name="Oome S."/>
            <person name="Phillips A.J."/>
            <person name="van Rooyen D."/>
            <person name="Rzeszutek E."/>
            <person name="Saraiva M."/>
            <person name="Secombes C.J."/>
            <person name="Seidl M.F."/>
            <person name="Snel B."/>
            <person name="Stassen J.H."/>
            <person name="Sykes S."/>
            <person name="Tripathy S."/>
            <person name="van den Berg H."/>
            <person name="Vega-Arreguin J.C."/>
            <person name="Wawra S."/>
            <person name="Young S.K."/>
            <person name="Zeng Q."/>
            <person name="Dieguez-Uribeondo J."/>
            <person name="Russ C."/>
            <person name="Tyler B.M."/>
            <person name="van West P."/>
        </authorList>
    </citation>
    <scope>NUCLEOTIDE SEQUENCE [LARGE SCALE GENOMIC DNA]</scope>
    <source>
        <strain evidence="4 5">CBS 223.65</strain>
    </source>
</reference>
<feature type="domain" description="RCC1-like" evidence="3">
    <location>
        <begin position="235"/>
        <end position="581"/>
    </location>
</feature>
<dbReference type="Pfam" id="PF25390">
    <property type="entry name" value="WD40_RLD"/>
    <property type="match status" value="1"/>
</dbReference>
<feature type="repeat" description="RCC1" evidence="2">
    <location>
        <begin position="615"/>
        <end position="668"/>
    </location>
</feature>
<evidence type="ECO:0000313" key="5">
    <source>
        <dbReference type="Proteomes" id="UP000030745"/>
    </source>
</evidence>
<dbReference type="GeneID" id="24123913"/>
<evidence type="ECO:0000256" key="1">
    <source>
        <dbReference type="ARBA" id="ARBA00022737"/>
    </source>
</evidence>
<feature type="repeat" description="RCC1" evidence="2">
    <location>
        <begin position="449"/>
        <end position="502"/>
    </location>
</feature>
<dbReference type="PROSITE" id="PS50012">
    <property type="entry name" value="RCC1_3"/>
    <property type="match status" value="7"/>
</dbReference>
<dbReference type="PANTHER" id="PTHR22870:SF360">
    <property type="entry name" value="ULTRAVIOLET-B RECEPTOR UVR8"/>
    <property type="match status" value="1"/>
</dbReference>
<evidence type="ECO:0000259" key="3">
    <source>
        <dbReference type="Pfam" id="PF25390"/>
    </source>
</evidence>
<feature type="repeat" description="RCC1" evidence="2">
    <location>
        <begin position="389"/>
        <end position="448"/>
    </location>
</feature>
<evidence type="ECO:0000256" key="2">
    <source>
        <dbReference type="PROSITE-ProRule" id="PRU00235"/>
    </source>
</evidence>
<dbReference type="InterPro" id="IPR051210">
    <property type="entry name" value="Ub_ligase/GEF_domain"/>
</dbReference>
<gene>
    <name evidence="4" type="ORF">SPRG_01316</name>
</gene>
<dbReference type="STRING" id="695850.A0A067D4U9"/>
<keyword evidence="1" id="KW-0677">Repeat</keyword>
<dbReference type="OrthoDB" id="10256179at2759"/>